<evidence type="ECO:0000256" key="1">
    <source>
        <dbReference type="ARBA" id="ARBA00007879"/>
    </source>
</evidence>
<dbReference type="Gene3D" id="3.30.70.330">
    <property type="match status" value="1"/>
</dbReference>
<dbReference type="FunFam" id="2.60.120.590:FF:000018">
    <property type="entry name" value="ALKylated DNA repair protein AlkB homolog"/>
    <property type="match status" value="1"/>
</dbReference>
<dbReference type="GO" id="GO:0032451">
    <property type="term" value="F:demethylase activity"/>
    <property type="evidence" value="ECO:0007669"/>
    <property type="project" value="TreeGrafter"/>
</dbReference>
<evidence type="ECO:0000313" key="4">
    <source>
        <dbReference type="Proteomes" id="UP001055439"/>
    </source>
</evidence>
<dbReference type="PANTHER" id="PTHR12463:SF1">
    <property type="entry name" value="2-OXOGLUTARATE AND FE-DEPENDENT OXYGENASE FAMILY PROTEIN"/>
    <property type="match status" value="1"/>
</dbReference>
<dbReference type="PROSITE" id="PS51471">
    <property type="entry name" value="FE2OG_OXY"/>
    <property type="match status" value="1"/>
</dbReference>
<name>A0A9E7GVP3_9LILI</name>
<dbReference type="PANTHER" id="PTHR12463">
    <property type="entry name" value="OXYGENASE-RELATED"/>
    <property type="match status" value="1"/>
</dbReference>
<gene>
    <name evidence="3" type="ORF">MUK42_09521</name>
</gene>
<evidence type="ECO:0000313" key="3">
    <source>
        <dbReference type="EMBL" id="URE18984.1"/>
    </source>
</evidence>
<accession>A0A9E7GVP3</accession>
<sequence>MNMMNSRFSRHTGLKNEPTPNLFVANCGPAVGMSFDNIESAFGIFGKVVGVHAADETGTRVIVCFSEVNAAQAAFKALNSLPCADLGGRIMHIRYSVLRPLQKVHKDVLFPVSLLASDLGIPGIYLVHDFITVEEEKRLLAEVDNRQWRSLSKRRVQHYGYEFLYETRNVDSKHCLGELPSFVSNILQKILSFPGLGGDQNKEMDQLTVNEYPCGVGLSPHIDTHSAFDEFIFSLSTAGPCIMEFRRYPEGTWCHPTASVNEIHEDSPLLSSNFTRKAIFLPPRSMLLMSGEGRYAWHHYIRHRKVDPVGEKAIRRSSRRVSFTFRKVREGPCCCPYKQYCDSQPECRNQQVKQNIVQSSLPLKRSSLSNRYSPNIKVSNHDYPVTTCVLIGLKIRCTIMKADFYNHLS</sequence>
<evidence type="ECO:0000259" key="2">
    <source>
        <dbReference type="PROSITE" id="PS51471"/>
    </source>
</evidence>
<dbReference type="GO" id="GO:0070988">
    <property type="term" value="P:demethylation"/>
    <property type="evidence" value="ECO:0007669"/>
    <property type="project" value="InterPro"/>
</dbReference>
<dbReference type="EMBL" id="CP097509">
    <property type="protein sequence ID" value="URE18984.1"/>
    <property type="molecule type" value="Genomic_DNA"/>
</dbReference>
<organism evidence="3 4">
    <name type="scientific">Musa troglodytarum</name>
    <name type="common">fe'i banana</name>
    <dbReference type="NCBI Taxonomy" id="320322"/>
    <lineage>
        <taxon>Eukaryota</taxon>
        <taxon>Viridiplantae</taxon>
        <taxon>Streptophyta</taxon>
        <taxon>Embryophyta</taxon>
        <taxon>Tracheophyta</taxon>
        <taxon>Spermatophyta</taxon>
        <taxon>Magnoliopsida</taxon>
        <taxon>Liliopsida</taxon>
        <taxon>Zingiberales</taxon>
        <taxon>Musaceae</taxon>
        <taxon>Musa</taxon>
    </lineage>
</organism>
<dbReference type="InterPro" id="IPR005123">
    <property type="entry name" value="Oxoglu/Fe-dep_dioxygenase_dom"/>
</dbReference>
<dbReference type="GO" id="GO:0003676">
    <property type="term" value="F:nucleic acid binding"/>
    <property type="evidence" value="ECO:0007669"/>
    <property type="project" value="InterPro"/>
</dbReference>
<dbReference type="AlphaFoldDB" id="A0A9E7GVP3"/>
<feature type="domain" description="Fe2OG dioxygenase" evidence="2">
    <location>
        <begin position="203"/>
        <end position="329"/>
    </location>
</feature>
<dbReference type="Pfam" id="PF13532">
    <property type="entry name" value="2OG-FeII_Oxy_2"/>
    <property type="match status" value="1"/>
</dbReference>
<dbReference type="Proteomes" id="UP001055439">
    <property type="component" value="Chromosome 7"/>
</dbReference>
<comment type="similarity">
    <text evidence="1">Belongs to the alkB family.</text>
</comment>
<dbReference type="GO" id="GO:0016491">
    <property type="term" value="F:oxidoreductase activity"/>
    <property type="evidence" value="ECO:0007669"/>
    <property type="project" value="TreeGrafter"/>
</dbReference>
<dbReference type="InterPro" id="IPR027450">
    <property type="entry name" value="AlkB-like"/>
</dbReference>
<dbReference type="CDD" id="cd00590">
    <property type="entry name" value="RRM_SF"/>
    <property type="match status" value="1"/>
</dbReference>
<dbReference type="SUPFAM" id="SSF54928">
    <property type="entry name" value="RNA-binding domain, RBD"/>
    <property type="match status" value="1"/>
</dbReference>
<keyword evidence="4" id="KW-1185">Reference proteome</keyword>
<dbReference type="InterPro" id="IPR035979">
    <property type="entry name" value="RBD_domain_sf"/>
</dbReference>
<dbReference type="Gene3D" id="2.60.120.590">
    <property type="entry name" value="Alpha-ketoglutarate-dependent dioxygenase AlkB-like"/>
    <property type="match status" value="1"/>
</dbReference>
<reference evidence="3" key="1">
    <citation type="submission" date="2022-05" db="EMBL/GenBank/DDBJ databases">
        <title>The Musa troglodytarum L. genome provides insights into the mechanism of non-climacteric behaviour and enrichment of carotenoids.</title>
        <authorList>
            <person name="Wang J."/>
        </authorList>
    </citation>
    <scope>NUCLEOTIDE SEQUENCE</scope>
    <source>
        <tissue evidence="3">Leaf</tissue>
    </source>
</reference>
<proteinExistence type="inferred from homology"/>
<dbReference type="InterPro" id="IPR037151">
    <property type="entry name" value="AlkB-like_sf"/>
</dbReference>
<dbReference type="SUPFAM" id="SSF51197">
    <property type="entry name" value="Clavaminate synthase-like"/>
    <property type="match status" value="1"/>
</dbReference>
<dbReference type="InterPro" id="IPR032857">
    <property type="entry name" value="ALKBH4"/>
</dbReference>
<dbReference type="InterPro" id="IPR012677">
    <property type="entry name" value="Nucleotide-bd_a/b_plait_sf"/>
</dbReference>
<dbReference type="OrthoDB" id="271595at2759"/>
<protein>
    <submittedName>
        <fullName evidence="3">2OG-Fe(II) oxygenase superfamily</fullName>
    </submittedName>
</protein>